<evidence type="ECO:0000256" key="6">
    <source>
        <dbReference type="PROSITE-ProRule" id="PRU00339"/>
    </source>
</evidence>
<dbReference type="GO" id="GO:0051787">
    <property type="term" value="F:misfolded protein binding"/>
    <property type="evidence" value="ECO:0007669"/>
    <property type="project" value="TreeGrafter"/>
</dbReference>
<evidence type="ECO:0000256" key="1">
    <source>
        <dbReference type="ARBA" id="ARBA00004319"/>
    </source>
</evidence>
<dbReference type="SMART" id="SM00271">
    <property type="entry name" value="DnaJ"/>
    <property type="match status" value="1"/>
</dbReference>
<dbReference type="PROSITE" id="PS50076">
    <property type="entry name" value="DNAJ_2"/>
    <property type="match status" value="1"/>
</dbReference>
<keyword evidence="10" id="KW-1185">Reference proteome</keyword>
<dbReference type="PANTHER" id="PTHR44140">
    <property type="entry name" value="LD25575P"/>
    <property type="match status" value="1"/>
</dbReference>
<comment type="caution">
    <text evidence="9">The sequence shown here is derived from an EMBL/GenBank/DDBJ whole genome shotgun (WGS) entry which is preliminary data.</text>
</comment>
<dbReference type="AlphaFoldDB" id="A0A8S9X5D1"/>
<dbReference type="InterPro" id="IPR001623">
    <property type="entry name" value="DnaJ_domain"/>
</dbReference>
<dbReference type="EMBL" id="WIXP02000010">
    <property type="protein sequence ID" value="KAF6203588.1"/>
    <property type="molecule type" value="Genomic_DNA"/>
</dbReference>
<dbReference type="FunFam" id="1.25.40.10:FF:000224">
    <property type="entry name" value="DnaJ and TPR domain protein"/>
    <property type="match status" value="1"/>
</dbReference>
<feature type="repeat" description="TPR" evidence="6">
    <location>
        <begin position="217"/>
        <end position="250"/>
    </location>
</feature>
<dbReference type="Gene3D" id="1.10.287.110">
    <property type="entry name" value="DnaJ domain"/>
    <property type="match status" value="1"/>
</dbReference>
<dbReference type="InterPro" id="IPR011990">
    <property type="entry name" value="TPR-like_helical_dom_sf"/>
</dbReference>
<evidence type="ECO:0000259" key="8">
    <source>
        <dbReference type="PROSITE" id="PS50076"/>
    </source>
</evidence>
<dbReference type="SMART" id="SM00028">
    <property type="entry name" value="TPR"/>
    <property type="match status" value="7"/>
</dbReference>
<evidence type="ECO:0000256" key="4">
    <source>
        <dbReference type="ARBA" id="ARBA00022803"/>
    </source>
</evidence>
<dbReference type="InterPro" id="IPR051727">
    <property type="entry name" value="DnaJ_C3_Co-chaperones"/>
</dbReference>
<keyword evidence="3" id="KW-0677">Repeat</keyword>
<feature type="repeat" description="TPR" evidence="6">
    <location>
        <begin position="70"/>
        <end position="103"/>
    </location>
</feature>
<dbReference type="OrthoDB" id="1726119at2759"/>
<keyword evidence="4 6" id="KW-0802">TPR repeat</keyword>
<dbReference type="InterPro" id="IPR036869">
    <property type="entry name" value="J_dom_sf"/>
</dbReference>
<dbReference type="PANTHER" id="PTHR44140:SF2">
    <property type="entry name" value="LD25575P"/>
    <property type="match status" value="1"/>
</dbReference>
<gene>
    <name evidence="9" type="ORF">GE061_001920</name>
</gene>
<dbReference type="Proteomes" id="UP000466442">
    <property type="component" value="Unassembled WGS sequence"/>
</dbReference>
<feature type="repeat" description="TPR" evidence="6">
    <location>
        <begin position="36"/>
        <end position="69"/>
    </location>
</feature>
<dbReference type="InterPro" id="IPR019734">
    <property type="entry name" value="TPR_rpt"/>
</dbReference>
<dbReference type="GO" id="GO:0051087">
    <property type="term" value="F:protein-folding chaperone binding"/>
    <property type="evidence" value="ECO:0007669"/>
    <property type="project" value="TreeGrafter"/>
</dbReference>
<proteinExistence type="predicted"/>
<keyword evidence="5" id="KW-0256">Endoplasmic reticulum</keyword>
<keyword evidence="2 7" id="KW-0732">Signal</keyword>
<dbReference type="GO" id="GO:0034975">
    <property type="term" value="P:protein folding in endoplasmic reticulum"/>
    <property type="evidence" value="ECO:0007669"/>
    <property type="project" value="TreeGrafter"/>
</dbReference>
<reference evidence="9" key="1">
    <citation type="journal article" date="2021" name="Mol. Ecol. Resour.">
        <title>Apolygus lucorum genome provides insights into omnivorousness and mesophyll feeding.</title>
        <authorList>
            <person name="Liu Y."/>
            <person name="Liu H."/>
            <person name="Wang H."/>
            <person name="Huang T."/>
            <person name="Liu B."/>
            <person name="Yang B."/>
            <person name="Yin L."/>
            <person name="Li B."/>
            <person name="Zhang Y."/>
            <person name="Zhang S."/>
            <person name="Jiang F."/>
            <person name="Zhang X."/>
            <person name="Ren Y."/>
            <person name="Wang B."/>
            <person name="Wang S."/>
            <person name="Lu Y."/>
            <person name="Wu K."/>
            <person name="Fan W."/>
            <person name="Wang G."/>
        </authorList>
    </citation>
    <scope>NUCLEOTIDE SEQUENCE</scope>
    <source>
        <strain evidence="9">12Hb</strain>
    </source>
</reference>
<dbReference type="SUPFAM" id="SSF48452">
    <property type="entry name" value="TPR-like"/>
    <property type="match status" value="1"/>
</dbReference>
<dbReference type="PROSITE" id="PS50005">
    <property type="entry name" value="TPR"/>
    <property type="match status" value="3"/>
</dbReference>
<evidence type="ECO:0000256" key="5">
    <source>
        <dbReference type="ARBA" id="ARBA00022824"/>
    </source>
</evidence>
<accession>A0A8S9X5D1</accession>
<dbReference type="SUPFAM" id="SSF46565">
    <property type="entry name" value="Chaperone J-domain"/>
    <property type="match status" value="1"/>
</dbReference>
<evidence type="ECO:0000313" key="9">
    <source>
        <dbReference type="EMBL" id="KAF6203588.1"/>
    </source>
</evidence>
<dbReference type="Gene3D" id="1.25.40.10">
    <property type="entry name" value="Tetratricopeptide repeat domain"/>
    <property type="match status" value="1"/>
</dbReference>
<feature type="signal peptide" evidence="7">
    <location>
        <begin position="1"/>
        <end position="30"/>
    </location>
</feature>
<evidence type="ECO:0000256" key="7">
    <source>
        <dbReference type="SAM" id="SignalP"/>
    </source>
</evidence>
<dbReference type="Pfam" id="PF13432">
    <property type="entry name" value="TPR_16"/>
    <property type="match status" value="1"/>
</dbReference>
<dbReference type="CDD" id="cd06257">
    <property type="entry name" value="DnaJ"/>
    <property type="match status" value="1"/>
</dbReference>
<evidence type="ECO:0000256" key="2">
    <source>
        <dbReference type="ARBA" id="ARBA00022729"/>
    </source>
</evidence>
<dbReference type="Pfam" id="PF13181">
    <property type="entry name" value="TPR_8"/>
    <property type="match status" value="1"/>
</dbReference>
<sequence>MEYWQYSPYKVSSACLLFLSLDLLFSVGKGNVQDEVMRHLALGGEFLARGQLQDALHHFHSAVEGDPKNYLTYFKRGTVYFALGKSKLAVQDFDKVLDLKPDFGGARNQRGHILLKQGNLEGAKADFLHIFQQENNGDAYNNFIRAENLQSDVAIAEAHINENDWATAVDLLSRIIEVCPWSSYLRELRSQCYVALNDPLSAILDLRSTTKLIPDNTDGFYKLSLLHYQLGQAHESLKEVRECLKLDPDHKDCFPHYKKVKKVDKFLTDAQEAQEGENWAVCVESANKALKTETKVPMIKYQAFAKLCVCQAKNGEESEALKSCNEGLAISRDPDLLCDRAEAHLVLEMYDDAMKDYHEVLEHHEGFQRAKEGLQRAQRLQKQSEKRDYYKILNVKRSATKREIIKAYRKAAQQWHPDNFPDGTEKKKAEKKFIDIAAAKEVLTNEEKRAKFDAGEDPLDPESGSHHGFNPFQEFHQFQSGGSPFTFRFHFNYHLDTHFVIHVWCRAVNCERETSLLGNVLSEFRIKTPP</sequence>
<protein>
    <recommendedName>
        <fullName evidence="8">J domain-containing protein</fullName>
    </recommendedName>
</protein>
<feature type="domain" description="J" evidence="8">
    <location>
        <begin position="388"/>
        <end position="456"/>
    </location>
</feature>
<dbReference type="GO" id="GO:0005788">
    <property type="term" value="C:endoplasmic reticulum lumen"/>
    <property type="evidence" value="ECO:0007669"/>
    <property type="project" value="UniProtKB-SubCell"/>
</dbReference>
<comment type="subcellular location">
    <subcellularLocation>
        <location evidence="1">Endoplasmic reticulum lumen</location>
    </subcellularLocation>
</comment>
<dbReference type="Pfam" id="PF00226">
    <property type="entry name" value="DnaJ"/>
    <property type="match status" value="1"/>
</dbReference>
<name>A0A8S9X5D1_APOLU</name>
<dbReference type="PRINTS" id="PR00625">
    <property type="entry name" value="JDOMAIN"/>
</dbReference>
<organism evidence="9 10">
    <name type="scientific">Apolygus lucorum</name>
    <name type="common">Small green plant bug</name>
    <name type="synonym">Lygocoris lucorum</name>
    <dbReference type="NCBI Taxonomy" id="248454"/>
    <lineage>
        <taxon>Eukaryota</taxon>
        <taxon>Metazoa</taxon>
        <taxon>Ecdysozoa</taxon>
        <taxon>Arthropoda</taxon>
        <taxon>Hexapoda</taxon>
        <taxon>Insecta</taxon>
        <taxon>Pterygota</taxon>
        <taxon>Neoptera</taxon>
        <taxon>Paraneoptera</taxon>
        <taxon>Hemiptera</taxon>
        <taxon>Heteroptera</taxon>
        <taxon>Panheteroptera</taxon>
        <taxon>Cimicomorpha</taxon>
        <taxon>Miridae</taxon>
        <taxon>Mirini</taxon>
        <taxon>Apolygus</taxon>
    </lineage>
</organism>
<evidence type="ECO:0000256" key="3">
    <source>
        <dbReference type="ARBA" id="ARBA00022737"/>
    </source>
</evidence>
<feature type="chain" id="PRO_5035738073" description="J domain-containing protein" evidence="7">
    <location>
        <begin position="31"/>
        <end position="530"/>
    </location>
</feature>
<evidence type="ECO:0000313" key="10">
    <source>
        <dbReference type="Proteomes" id="UP000466442"/>
    </source>
</evidence>